<comment type="caution">
    <text evidence="1">The sequence shown here is derived from an EMBL/GenBank/DDBJ whole genome shotgun (WGS) entry which is preliminary data.</text>
</comment>
<gene>
    <name evidence="1" type="ORF">EBB54_07440</name>
</gene>
<evidence type="ECO:0000313" key="1">
    <source>
        <dbReference type="EMBL" id="RRK31217.1"/>
    </source>
</evidence>
<name>A0A426DEE5_9FIRM</name>
<keyword evidence="2" id="KW-1185">Reference proteome</keyword>
<reference evidence="1" key="1">
    <citation type="submission" date="2018-10" db="EMBL/GenBank/DDBJ databases">
        <title>Schaedlerella arabinophila gen. nov. sp. nov., isolated from the mouse intestinal tract and comparative analysis with the genome of the closely related altered Schaedler flora strain ASF502.</title>
        <authorList>
            <person name="Miyake S."/>
            <person name="Soh M."/>
            <person name="Seedorf H."/>
        </authorList>
    </citation>
    <scope>NUCLEOTIDE SEQUENCE [LARGE SCALE GENOMIC DNA]</scope>
    <source>
        <strain evidence="1">DSM 106076</strain>
    </source>
</reference>
<protein>
    <submittedName>
        <fullName evidence="1">Uncharacterized protein</fullName>
    </submittedName>
</protein>
<sequence>MFVCNNRGLSFGIAFYLYHFCLIHSDVRISRRIGKSRNGVLILMWLWIRSPLLKAVFQGLRAYLWQYQTDQDKKMRDRWTDI</sequence>
<dbReference type="AlphaFoldDB" id="A0A426DEE5"/>
<dbReference type="Proteomes" id="UP000274920">
    <property type="component" value="Unassembled WGS sequence"/>
</dbReference>
<accession>A0A426DEE5</accession>
<evidence type="ECO:0000313" key="2">
    <source>
        <dbReference type="Proteomes" id="UP000274920"/>
    </source>
</evidence>
<organism evidence="1 2">
    <name type="scientific">Schaedlerella arabinosiphila</name>
    <dbReference type="NCBI Taxonomy" id="2044587"/>
    <lineage>
        <taxon>Bacteria</taxon>
        <taxon>Bacillati</taxon>
        <taxon>Bacillota</taxon>
        <taxon>Clostridia</taxon>
        <taxon>Lachnospirales</taxon>
        <taxon>Lachnospiraceae</taxon>
        <taxon>Schaedlerella</taxon>
    </lineage>
</organism>
<proteinExistence type="predicted"/>
<dbReference type="EMBL" id="RHJS01000002">
    <property type="protein sequence ID" value="RRK31217.1"/>
    <property type="molecule type" value="Genomic_DNA"/>
</dbReference>